<protein>
    <recommendedName>
        <fullName evidence="4">Mitochondrial fission process protein 1</fullName>
    </recommendedName>
</protein>
<evidence type="ECO:0000313" key="3">
    <source>
        <dbReference type="Proteomes" id="UP001530315"/>
    </source>
</evidence>
<dbReference type="EMBL" id="JALLAZ020000682">
    <property type="protein sequence ID" value="KAL3789399.1"/>
    <property type="molecule type" value="Genomic_DNA"/>
</dbReference>
<accession>A0ABD3PMY7</accession>
<proteinExistence type="predicted"/>
<feature type="signal peptide" evidence="1">
    <location>
        <begin position="1"/>
        <end position="23"/>
    </location>
</feature>
<organism evidence="2 3">
    <name type="scientific">Stephanodiscus triporus</name>
    <dbReference type="NCBI Taxonomy" id="2934178"/>
    <lineage>
        <taxon>Eukaryota</taxon>
        <taxon>Sar</taxon>
        <taxon>Stramenopiles</taxon>
        <taxon>Ochrophyta</taxon>
        <taxon>Bacillariophyta</taxon>
        <taxon>Coscinodiscophyceae</taxon>
        <taxon>Thalassiosirophycidae</taxon>
        <taxon>Stephanodiscales</taxon>
        <taxon>Stephanodiscaceae</taxon>
        <taxon>Stephanodiscus</taxon>
    </lineage>
</organism>
<keyword evidence="1" id="KW-0732">Signal</keyword>
<keyword evidence="3" id="KW-1185">Reference proteome</keyword>
<comment type="caution">
    <text evidence="2">The sequence shown here is derived from an EMBL/GenBank/DDBJ whole genome shotgun (WGS) entry which is preliminary data.</text>
</comment>
<dbReference type="AlphaFoldDB" id="A0ABD3PMY7"/>
<gene>
    <name evidence="2" type="ORF">ACHAW5_010194</name>
</gene>
<dbReference type="Proteomes" id="UP001530315">
    <property type="component" value="Unassembled WGS sequence"/>
</dbReference>
<evidence type="ECO:0000256" key="1">
    <source>
        <dbReference type="SAM" id="SignalP"/>
    </source>
</evidence>
<sequence length="189" mass="20773">MKNNKLASLAVLALLELPRWTQSFTVVRPVKSHHPLRRTSHLHGLEPNSLTRDRSPEPEAAVAATAVDAVPEATELAVDAGKDGEELTETQTLLQKVKQAGTAGAISYALWELGFWGVSIPVCVAGYREVTGHWPDFSNREDLEKLGAEAFAFVNFARLAVPLRIGLALSTTSWIDENVVQKFMKNKEQ</sequence>
<reference evidence="2 3" key="1">
    <citation type="submission" date="2024-10" db="EMBL/GenBank/DDBJ databases">
        <title>Updated reference genomes for cyclostephanoid diatoms.</title>
        <authorList>
            <person name="Roberts W.R."/>
            <person name="Alverson A.J."/>
        </authorList>
    </citation>
    <scope>NUCLEOTIDE SEQUENCE [LARGE SCALE GENOMIC DNA]</scope>
    <source>
        <strain evidence="2 3">AJA276-08</strain>
    </source>
</reference>
<evidence type="ECO:0008006" key="4">
    <source>
        <dbReference type="Google" id="ProtNLM"/>
    </source>
</evidence>
<feature type="chain" id="PRO_5044791534" description="Mitochondrial fission process protein 1" evidence="1">
    <location>
        <begin position="24"/>
        <end position="189"/>
    </location>
</feature>
<evidence type="ECO:0000313" key="2">
    <source>
        <dbReference type="EMBL" id="KAL3789399.1"/>
    </source>
</evidence>
<name>A0ABD3PMY7_9STRA</name>